<comment type="subcellular location">
    <subcellularLocation>
        <location evidence="11">Cell membrane</location>
        <topology evidence="11">Peripheral membrane protein</topology>
    </subcellularLocation>
</comment>
<keyword evidence="13" id="KW-1185">Reference proteome</keyword>
<evidence type="ECO:0000256" key="4">
    <source>
        <dbReference type="ARBA" id="ARBA00023098"/>
    </source>
</evidence>
<gene>
    <name evidence="11" type="primary">psd</name>
    <name evidence="12" type="ORF">TDIS_1583</name>
</gene>
<dbReference type="HAMAP" id="MF_00664">
    <property type="entry name" value="PS_decarb_PSD_A"/>
    <property type="match status" value="1"/>
</dbReference>
<evidence type="ECO:0000256" key="7">
    <source>
        <dbReference type="ARBA" id="ARBA00023209"/>
    </source>
</evidence>
<evidence type="ECO:0000256" key="6">
    <source>
        <dbReference type="ARBA" id="ARBA00023145"/>
    </source>
</evidence>
<evidence type="ECO:0000256" key="5">
    <source>
        <dbReference type="ARBA" id="ARBA00023136"/>
    </source>
</evidence>
<organism evidence="12 13">
    <name type="scientific">Thermosulfurimonas dismutans</name>
    <dbReference type="NCBI Taxonomy" id="999894"/>
    <lineage>
        <taxon>Bacteria</taxon>
        <taxon>Pseudomonadati</taxon>
        <taxon>Thermodesulfobacteriota</taxon>
        <taxon>Thermodesulfobacteria</taxon>
        <taxon>Thermodesulfobacteriales</taxon>
        <taxon>Thermodesulfobacteriaceae</taxon>
        <taxon>Thermosulfurimonas</taxon>
    </lineage>
</organism>
<proteinExistence type="inferred from homology"/>
<keyword evidence="9 11" id="KW-1208">Phospholipid metabolism</keyword>
<evidence type="ECO:0000256" key="11">
    <source>
        <dbReference type="HAMAP-Rule" id="MF_00664"/>
    </source>
</evidence>
<dbReference type="InterPro" id="IPR003817">
    <property type="entry name" value="PS_Dcarbxylase"/>
</dbReference>
<evidence type="ECO:0000313" key="13">
    <source>
        <dbReference type="Proteomes" id="UP000078390"/>
    </source>
</evidence>
<keyword evidence="7 11" id="KW-0594">Phospholipid biosynthesis</keyword>
<feature type="modified residue" description="Pyruvic acid (Ser); by autocatalysis" evidence="11">
    <location>
        <position position="178"/>
    </location>
</feature>
<sequence length="214" mass="23794">MKIAKEGLPFVTTFLGLSGISALIGRKKAALAGGFLAAATTYFFRDPSREPVWDKEALVSPADGVVAKVRYLPEFEGFPGPVYRIGVFMRLWDVHVNRAPVSGRIVKVAEFPGEKLPAQWEEAFHRNEKRFYWLERDDGLSILIIQVAGLLARRTVSYVRAGDEVLCGDRLGMIKFGSRVEVLFPAEGARILVREGHRVRAGETPLALLSWRGP</sequence>
<dbReference type="GO" id="GO:0006646">
    <property type="term" value="P:phosphatidylethanolamine biosynthetic process"/>
    <property type="evidence" value="ECO:0007669"/>
    <property type="project" value="UniProtKB-UniRule"/>
</dbReference>
<comment type="function">
    <text evidence="11">Catalyzes the formation of phosphatidylethanolamine (PtdEtn) from phosphatidylserine (PtdSer).</text>
</comment>
<dbReference type="GO" id="GO:0004609">
    <property type="term" value="F:phosphatidylserine decarboxylase activity"/>
    <property type="evidence" value="ECO:0007669"/>
    <property type="project" value="UniProtKB-UniRule"/>
</dbReference>
<keyword evidence="10 11" id="KW-0670">Pyruvate</keyword>
<comment type="caution">
    <text evidence="12">The sequence shown here is derived from an EMBL/GenBank/DDBJ whole genome shotgun (WGS) entry which is preliminary data.</text>
</comment>
<feature type="chain" id="PRO_5023418075" description="Phosphatidylserine decarboxylase alpha chain" evidence="11">
    <location>
        <begin position="178"/>
        <end position="214"/>
    </location>
</feature>
<accession>A0A179D435</accession>
<feature type="chain" id="PRO_5023418077" description="Phosphatidylserine decarboxylase beta chain" evidence="11">
    <location>
        <begin position="1"/>
        <end position="177"/>
    </location>
</feature>
<evidence type="ECO:0000256" key="9">
    <source>
        <dbReference type="ARBA" id="ARBA00023264"/>
    </source>
</evidence>
<protein>
    <recommendedName>
        <fullName evidence="11">Phosphatidylserine decarboxylase proenzyme</fullName>
        <ecNumber evidence="11">4.1.1.65</ecNumber>
    </recommendedName>
    <component>
        <recommendedName>
            <fullName evidence="11">Phosphatidylserine decarboxylase alpha chain</fullName>
        </recommendedName>
    </component>
    <component>
        <recommendedName>
            <fullName evidence="11">Phosphatidylserine decarboxylase beta chain</fullName>
        </recommendedName>
    </component>
</protein>
<comment type="subunit">
    <text evidence="11">Heterodimer of a large membrane-associated beta subunit and a small pyruvoyl-containing alpha subunit.</text>
</comment>
<dbReference type="EMBL" id="LWLG01000012">
    <property type="protein sequence ID" value="OAQ20388.1"/>
    <property type="molecule type" value="Genomic_DNA"/>
</dbReference>
<evidence type="ECO:0000256" key="3">
    <source>
        <dbReference type="ARBA" id="ARBA00022793"/>
    </source>
</evidence>
<keyword evidence="3 11" id="KW-0210">Decarboxylase</keyword>
<evidence type="ECO:0000256" key="2">
    <source>
        <dbReference type="ARBA" id="ARBA00022516"/>
    </source>
</evidence>
<dbReference type="Pfam" id="PF02666">
    <property type="entry name" value="PS_Dcarbxylase"/>
    <property type="match status" value="1"/>
</dbReference>
<reference evidence="12 13" key="1">
    <citation type="submission" date="2016-04" db="EMBL/GenBank/DDBJ databases">
        <title>Genome analysis of Thermosulfurimonas dismutans, the first thermophilic sulfur-disproportionating bacterium of the phylum Thermodesulfobacteria.</title>
        <authorList>
            <person name="Mardanov A.V."/>
            <person name="Beletsky A.V."/>
            <person name="Kadnikov V.V."/>
            <person name="Slobodkin A.I."/>
            <person name="Ravin N.V."/>
        </authorList>
    </citation>
    <scope>NUCLEOTIDE SEQUENCE [LARGE SCALE GENOMIC DNA]</scope>
    <source>
        <strain evidence="12 13">S95</strain>
    </source>
</reference>
<comment type="PTM">
    <text evidence="11">Is synthesized initially as an inactive proenzyme. Formation of the active enzyme involves a self-maturation process in which the active site pyruvoyl group is generated from an internal serine residue via an autocatalytic post-translational modification. Two non-identical subunits are generated from the proenzyme in this reaction, and the pyruvate is formed at the N-terminus of the alpha chain, which is derived from the carboxyl end of the proenzyme. The post-translation cleavage follows an unusual pathway, termed non-hydrolytic serinolysis, in which the side chain hydroxyl group of the serine supplies its oxygen atom to form the C-terminus of the beta chain, while the remainder of the serine residue undergoes an oxidative deamination to produce ammonia and the pyruvoyl prosthetic group on the alpha chain.</text>
</comment>
<keyword evidence="4 11" id="KW-0443">Lipid metabolism</keyword>
<dbReference type="PATRIC" id="fig|999894.6.peg.1582"/>
<keyword evidence="6 11" id="KW-0865">Zymogen</keyword>
<comment type="similarity">
    <text evidence="11">Belongs to the phosphatidylserine decarboxylase family. PSD-A subfamily.</text>
</comment>
<keyword evidence="1 11" id="KW-1003">Cell membrane</keyword>
<keyword evidence="8 11" id="KW-0456">Lyase</keyword>
<dbReference type="RefSeq" id="WP_068671077.1">
    <property type="nucleotide sequence ID" value="NZ_LWLG01000012.1"/>
</dbReference>
<feature type="site" description="Cleavage (non-hydrolytic); by autocatalysis" evidence="11">
    <location>
        <begin position="177"/>
        <end position="178"/>
    </location>
</feature>
<evidence type="ECO:0000313" key="12">
    <source>
        <dbReference type="EMBL" id="OAQ20388.1"/>
    </source>
</evidence>
<name>A0A179D435_9BACT</name>
<dbReference type="AlphaFoldDB" id="A0A179D435"/>
<dbReference type="EC" id="4.1.1.65" evidence="11"/>
<dbReference type="Proteomes" id="UP000078390">
    <property type="component" value="Unassembled WGS sequence"/>
</dbReference>
<dbReference type="STRING" id="999894.TDIS_1583"/>
<dbReference type="PANTHER" id="PTHR35809:SF1">
    <property type="entry name" value="ARCHAETIDYLSERINE DECARBOXYLASE PROENZYME-RELATED"/>
    <property type="match status" value="1"/>
</dbReference>
<keyword evidence="5 11" id="KW-0472">Membrane</keyword>
<dbReference type="InterPro" id="IPR033175">
    <property type="entry name" value="PSD-A"/>
</dbReference>
<dbReference type="PANTHER" id="PTHR35809">
    <property type="entry name" value="ARCHAETIDYLSERINE DECARBOXYLASE PROENZYME-RELATED"/>
    <property type="match status" value="1"/>
</dbReference>
<comment type="cofactor">
    <cofactor evidence="11">
        <name>pyruvate</name>
        <dbReference type="ChEBI" id="CHEBI:15361"/>
    </cofactor>
    <text evidence="11">Binds 1 pyruvoyl group covalently per subunit.</text>
</comment>
<keyword evidence="2 11" id="KW-0444">Lipid biosynthesis</keyword>
<comment type="pathway">
    <text evidence="11">Phospholipid metabolism; phosphatidylethanolamine biosynthesis; phosphatidylethanolamine from CDP-diacylglycerol: step 2/2.</text>
</comment>
<feature type="active site" description="Schiff-base intermediate with substrate; via pyruvic acid" evidence="11">
    <location>
        <position position="178"/>
    </location>
</feature>
<comment type="catalytic activity">
    <reaction evidence="11">
        <text>a 1,2-diacyl-sn-glycero-3-phospho-L-serine + H(+) = a 1,2-diacyl-sn-glycero-3-phosphoethanolamine + CO2</text>
        <dbReference type="Rhea" id="RHEA:20828"/>
        <dbReference type="ChEBI" id="CHEBI:15378"/>
        <dbReference type="ChEBI" id="CHEBI:16526"/>
        <dbReference type="ChEBI" id="CHEBI:57262"/>
        <dbReference type="ChEBI" id="CHEBI:64612"/>
        <dbReference type="EC" id="4.1.1.65"/>
    </reaction>
</comment>
<dbReference type="UniPathway" id="UPA00558">
    <property type="reaction ID" value="UER00616"/>
</dbReference>
<evidence type="ECO:0000256" key="8">
    <source>
        <dbReference type="ARBA" id="ARBA00023239"/>
    </source>
</evidence>
<evidence type="ECO:0000256" key="1">
    <source>
        <dbReference type="ARBA" id="ARBA00022475"/>
    </source>
</evidence>
<evidence type="ECO:0000256" key="10">
    <source>
        <dbReference type="ARBA" id="ARBA00023317"/>
    </source>
</evidence>
<dbReference type="GO" id="GO:0005886">
    <property type="term" value="C:plasma membrane"/>
    <property type="evidence" value="ECO:0007669"/>
    <property type="project" value="UniProtKB-SubCell"/>
</dbReference>